<sequence length="301" mass="33835">MEPLTLSRIVYGTMRLAGEPREIVERIKACLDLGITTFDLADIYGDFEFEELFGKALALEPELRPRMQIVTKCDIVPNGKRDAWVTHYNASRDYILSCVNRSLEKIQTDYIDLLLLHRPDPLLNPDEVASAFEELYASKKVRHFGVSNFTPSQFRLVQSRLPAHLSLQTNQIEFSVLHTAPIFDGTLDQLLEIRAVPMAWSPLAGGANAWPRGGGLFGSNKTEQDKRVVAALEKVADQLGPDVGIDHVAYAWLFLHPSQPRLVVGTNDLARLKRAVDSTVLKLNRQQWYYILEASQGQPVP</sequence>
<dbReference type="GO" id="GO:0005829">
    <property type="term" value="C:cytosol"/>
    <property type="evidence" value="ECO:0007669"/>
    <property type="project" value="TreeGrafter"/>
</dbReference>
<evidence type="ECO:0000313" key="3">
    <source>
        <dbReference type="Proteomes" id="UP001211907"/>
    </source>
</evidence>
<dbReference type="Proteomes" id="UP001211907">
    <property type="component" value="Unassembled WGS sequence"/>
</dbReference>
<dbReference type="CDD" id="cd19092">
    <property type="entry name" value="AKR_BsYcsN_EcYdhF-like"/>
    <property type="match status" value="1"/>
</dbReference>
<evidence type="ECO:0000313" key="2">
    <source>
        <dbReference type="EMBL" id="KAJ3134886.1"/>
    </source>
</evidence>
<reference evidence="2" key="1">
    <citation type="submission" date="2020-05" db="EMBL/GenBank/DDBJ databases">
        <title>Phylogenomic resolution of chytrid fungi.</title>
        <authorList>
            <person name="Stajich J.E."/>
            <person name="Amses K."/>
            <person name="Simmons R."/>
            <person name="Seto K."/>
            <person name="Myers J."/>
            <person name="Bonds A."/>
            <person name="Quandt C.A."/>
            <person name="Barry K."/>
            <person name="Liu P."/>
            <person name="Grigoriev I."/>
            <person name="Longcore J.E."/>
            <person name="James T.Y."/>
        </authorList>
    </citation>
    <scope>NUCLEOTIDE SEQUENCE</scope>
    <source>
        <strain evidence="2">JEL0513</strain>
    </source>
</reference>
<feature type="domain" description="NADP-dependent oxidoreductase" evidence="1">
    <location>
        <begin position="8"/>
        <end position="293"/>
    </location>
</feature>
<dbReference type="PRINTS" id="PR00069">
    <property type="entry name" value="ALDKETRDTASE"/>
</dbReference>
<dbReference type="PANTHER" id="PTHR43364:SF1">
    <property type="entry name" value="OXIDOREDUCTASE YDHF"/>
    <property type="match status" value="1"/>
</dbReference>
<name>A0AAD5T7N3_9FUNG</name>
<dbReference type="InterPro" id="IPR020471">
    <property type="entry name" value="AKR"/>
</dbReference>
<dbReference type="InterPro" id="IPR023210">
    <property type="entry name" value="NADP_OxRdtase_dom"/>
</dbReference>
<dbReference type="SUPFAM" id="SSF51430">
    <property type="entry name" value="NAD(P)-linked oxidoreductase"/>
    <property type="match status" value="1"/>
</dbReference>
<dbReference type="PANTHER" id="PTHR43364">
    <property type="entry name" value="NADH-SPECIFIC METHYLGLYOXAL REDUCTASE-RELATED"/>
    <property type="match status" value="1"/>
</dbReference>
<dbReference type="InterPro" id="IPR050523">
    <property type="entry name" value="AKR_Detox_Biosynth"/>
</dbReference>
<dbReference type="Pfam" id="PF00248">
    <property type="entry name" value="Aldo_ket_red"/>
    <property type="match status" value="1"/>
</dbReference>
<dbReference type="AlphaFoldDB" id="A0AAD5T7N3"/>
<dbReference type="GO" id="GO:0016491">
    <property type="term" value="F:oxidoreductase activity"/>
    <property type="evidence" value="ECO:0007669"/>
    <property type="project" value="InterPro"/>
</dbReference>
<dbReference type="EMBL" id="JADGJH010000178">
    <property type="protein sequence ID" value="KAJ3134886.1"/>
    <property type="molecule type" value="Genomic_DNA"/>
</dbReference>
<organism evidence="2 3">
    <name type="scientific">Physocladia obscura</name>
    <dbReference type="NCBI Taxonomy" id="109957"/>
    <lineage>
        <taxon>Eukaryota</taxon>
        <taxon>Fungi</taxon>
        <taxon>Fungi incertae sedis</taxon>
        <taxon>Chytridiomycota</taxon>
        <taxon>Chytridiomycota incertae sedis</taxon>
        <taxon>Chytridiomycetes</taxon>
        <taxon>Chytridiales</taxon>
        <taxon>Chytriomycetaceae</taxon>
        <taxon>Physocladia</taxon>
    </lineage>
</organism>
<dbReference type="InterPro" id="IPR036812">
    <property type="entry name" value="NAD(P)_OxRdtase_dom_sf"/>
</dbReference>
<proteinExistence type="predicted"/>
<keyword evidence="3" id="KW-1185">Reference proteome</keyword>
<dbReference type="Gene3D" id="3.20.20.100">
    <property type="entry name" value="NADP-dependent oxidoreductase domain"/>
    <property type="match status" value="1"/>
</dbReference>
<comment type="caution">
    <text evidence="2">The sequence shown here is derived from an EMBL/GenBank/DDBJ whole genome shotgun (WGS) entry which is preliminary data.</text>
</comment>
<gene>
    <name evidence="2" type="ORF">HK100_003185</name>
</gene>
<accession>A0AAD5T7N3</accession>
<evidence type="ECO:0000259" key="1">
    <source>
        <dbReference type="Pfam" id="PF00248"/>
    </source>
</evidence>
<protein>
    <recommendedName>
        <fullName evidence="1">NADP-dependent oxidoreductase domain-containing protein</fullName>
    </recommendedName>
</protein>